<feature type="coiled-coil region" evidence="1">
    <location>
        <begin position="164"/>
        <end position="239"/>
    </location>
</feature>
<feature type="coiled-coil region" evidence="1">
    <location>
        <begin position="111"/>
        <end position="138"/>
    </location>
</feature>
<dbReference type="STRING" id="35722.A0A0B7N1C3"/>
<name>A0A0B7N1C3_9FUNG</name>
<keyword evidence="1" id="KW-0175">Coiled coil</keyword>
<accession>A0A0B7N1C3</accession>
<evidence type="ECO:0000313" key="2">
    <source>
        <dbReference type="EMBL" id="CEP12061.1"/>
    </source>
</evidence>
<feature type="coiled-coil region" evidence="1">
    <location>
        <begin position="272"/>
        <end position="299"/>
    </location>
</feature>
<dbReference type="AlphaFoldDB" id="A0A0B7N1C3"/>
<keyword evidence="3" id="KW-1185">Reference proteome</keyword>
<reference evidence="2 3" key="1">
    <citation type="submission" date="2014-09" db="EMBL/GenBank/DDBJ databases">
        <authorList>
            <person name="Ellenberger Sabrina"/>
        </authorList>
    </citation>
    <scope>NUCLEOTIDE SEQUENCE [LARGE SCALE GENOMIC DNA]</scope>
    <source>
        <strain evidence="2 3">CBS 412.66</strain>
    </source>
</reference>
<organism evidence="2 3">
    <name type="scientific">Parasitella parasitica</name>
    <dbReference type="NCBI Taxonomy" id="35722"/>
    <lineage>
        <taxon>Eukaryota</taxon>
        <taxon>Fungi</taxon>
        <taxon>Fungi incertae sedis</taxon>
        <taxon>Mucoromycota</taxon>
        <taxon>Mucoromycotina</taxon>
        <taxon>Mucoromycetes</taxon>
        <taxon>Mucorales</taxon>
        <taxon>Mucorineae</taxon>
        <taxon>Mucoraceae</taxon>
        <taxon>Parasitella</taxon>
    </lineage>
</organism>
<sequence length="464" mass="53559">MADNNTISDIERASRAEKQVERLERELESIRSRLKVSSNSPGMMRESDKANFQLQEQVKDLKYQLTHQKAEHTKLQETLATKTNEYEDKLKRMRAIFGQASKNIDNYRANIASKDVEIGKLKTELEECQQREQSYKATSQTQQLTIQTLSTEDTSTKTFYGTEIKRLEAKNRQLSVQLEQAKNDYEQYKKRAHMLLEKNKEKQGDTCQINQLQELVQQLQLEKNRYEQEQQEKAEQRLLLEHDLGKAIDRLNELESRQHILVKRETSLFADKTTLETQLQAMTQQLHQSTQQLTALQSRYDDQITSSSNSLEPLQLRLLELEEANNTLHQQLVMKDCEIEKLIKSTPALPHNANENAELPEQQQPPIEAANTTAADNTSTITTNTTTPSDVYASMSSLLSPLVSRQIPDERIGLEKQVQRLSEMLHESRDKIMALQTQEKVLKDELRQVSIALHADLCLKLLRM</sequence>
<dbReference type="Proteomes" id="UP000054107">
    <property type="component" value="Unassembled WGS sequence"/>
</dbReference>
<protein>
    <submittedName>
        <fullName evidence="2">Uncharacterized protein</fullName>
    </submittedName>
</protein>
<dbReference type="OrthoDB" id="1926336at2759"/>
<evidence type="ECO:0000256" key="1">
    <source>
        <dbReference type="SAM" id="Coils"/>
    </source>
</evidence>
<gene>
    <name evidence="2" type="primary">PARPA_05974.1 scaffold 20345</name>
</gene>
<feature type="coiled-coil region" evidence="1">
    <location>
        <begin position="13"/>
        <end position="40"/>
    </location>
</feature>
<feature type="coiled-coil region" evidence="1">
    <location>
        <begin position="411"/>
        <end position="445"/>
    </location>
</feature>
<dbReference type="EMBL" id="LN727311">
    <property type="protein sequence ID" value="CEP12061.1"/>
    <property type="molecule type" value="Genomic_DNA"/>
</dbReference>
<proteinExistence type="predicted"/>
<evidence type="ECO:0000313" key="3">
    <source>
        <dbReference type="Proteomes" id="UP000054107"/>
    </source>
</evidence>